<accession>A0A0L0V0X2</accession>
<keyword evidence="2" id="KW-1185">Reference proteome</keyword>
<name>A0A0L0V0X2_9BASI</name>
<proteinExistence type="predicted"/>
<protein>
    <submittedName>
        <fullName evidence="1">Uncharacterized protein</fullName>
    </submittedName>
</protein>
<dbReference type="Proteomes" id="UP000054564">
    <property type="component" value="Unassembled WGS sequence"/>
</dbReference>
<dbReference type="EMBL" id="AJIL01000149">
    <property type="protein sequence ID" value="KNE92937.1"/>
    <property type="molecule type" value="Genomic_DNA"/>
</dbReference>
<organism evidence="1 2">
    <name type="scientific">Puccinia striiformis f. sp. tritici PST-78</name>
    <dbReference type="NCBI Taxonomy" id="1165861"/>
    <lineage>
        <taxon>Eukaryota</taxon>
        <taxon>Fungi</taxon>
        <taxon>Dikarya</taxon>
        <taxon>Basidiomycota</taxon>
        <taxon>Pucciniomycotina</taxon>
        <taxon>Pucciniomycetes</taxon>
        <taxon>Pucciniales</taxon>
        <taxon>Pucciniaceae</taxon>
        <taxon>Puccinia</taxon>
    </lineage>
</organism>
<sequence>MPAKLAWMAASELVMGAATQFKLRGSAAKQISNQLKPNGPGVFNSLGVQGPSLYWMAAPNIDWEATIQSSFAGSDNTMSVMQILHGLGRFNFAHDRYDEILGIHDISSVPDVGI</sequence>
<dbReference type="AlphaFoldDB" id="A0A0L0V0X2"/>
<evidence type="ECO:0000313" key="2">
    <source>
        <dbReference type="Proteomes" id="UP000054564"/>
    </source>
</evidence>
<reference evidence="2" key="1">
    <citation type="submission" date="2014-03" db="EMBL/GenBank/DDBJ databases">
        <title>The Genome Sequence of Puccinia striiformis f. sp. tritici PST-78.</title>
        <authorList>
            <consortium name="The Broad Institute Genome Sequencing Platform"/>
            <person name="Cuomo C."/>
            <person name="Hulbert S."/>
            <person name="Chen X."/>
            <person name="Walker B."/>
            <person name="Young S.K."/>
            <person name="Zeng Q."/>
            <person name="Gargeya S."/>
            <person name="Fitzgerald M."/>
            <person name="Haas B."/>
            <person name="Abouelleil A."/>
            <person name="Alvarado L."/>
            <person name="Arachchi H.M."/>
            <person name="Berlin A.M."/>
            <person name="Chapman S.B."/>
            <person name="Goldberg J."/>
            <person name="Griggs A."/>
            <person name="Gujja S."/>
            <person name="Hansen M."/>
            <person name="Howarth C."/>
            <person name="Imamovic A."/>
            <person name="Larimer J."/>
            <person name="McCowan C."/>
            <person name="Montmayeur A."/>
            <person name="Murphy C."/>
            <person name="Neiman D."/>
            <person name="Pearson M."/>
            <person name="Priest M."/>
            <person name="Roberts A."/>
            <person name="Saif S."/>
            <person name="Shea T."/>
            <person name="Sisk P."/>
            <person name="Sykes S."/>
            <person name="Wortman J."/>
            <person name="Nusbaum C."/>
            <person name="Birren B."/>
        </authorList>
    </citation>
    <scope>NUCLEOTIDE SEQUENCE [LARGE SCALE GENOMIC DNA]</scope>
    <source>
        <strain evidence="2">race PST-78</strain>
    </source>
</reference>
<comment type="caution">
    <text evidence="1">The sequence shown here is derived from an EMBL/GenBank/DDBJ whole genome shotgun (WGS) entry which is preliminary data.</text>
</comment>
<gene>
    <name evidence="1" type="ORF">PSTG_13651</name>
</gene>
<evidence type="ECO:0000313" key="1">
    <source>
        <dbReference type="EMBL" id="KNE92937.1"/>
    </source>
</evidence>